<dbReference type="EMBL" id="REGN01004603">
    <property type="protein sequence ID" value="RNA16865.1"/>
    <property type="molecule type" value="Genomic_DNA"/>
</dbReference>
<comment type="caution">
    <text evidence="2">The sequence shown here is derived from an EMBL/GenBank/DDBJ whole genome shotgun (WGS) entry which is preliminary data.</text>
</comment>
<organism evidence="2 3">
    <name type="scientific">Brachionus plicatilis</name>
    <name type="common">Marine rotifer</name>
    <name type="synonym">Brachionus muelleri</name>
    <dbReference type="NCBI Taxonomy" id="10195"/>
    <lineage>
        <taxon>Eukaryota</taxon>
        <taxon>Metazoa</taxon>
        <taxon>Spiralia</taxon>
        <taxon>Gnathifera</taxon>
        <taxon>Rotifera</taxon>
        <taxon>Eurotatoria</taxon>
        <taxon>Monogononta</taxon>
        <taxon>Pseudotrocha</taxon>
        <taxon>Ploima</taxon>
        <taxon>Brachionidae</taxon>
        <taxon>Brachionus</taxon>
    </lineage>
</organism>
<evidence type="ECO:0000256" key="1">
    <source>
        <dbReference type="SAM" id="MobiDB-lite"/>
    </source>
</evidence>
<reference evidence="2 3" key="1">
    <citation type="journal article" date="2018" name="Sci. Rep.">
        <title>Genomic signatures of local adaptation to the degree of environmental predictability in rotifers.</title>
        <authorList>
            <person name="Franch-Gras L."/>
            <person name="Hahn C."/>
            <person name="Garcia-Roger E.M."/>
            <person name="Carmona M.J."/>
            <person name="Serra M."/>
            <person name="Gomez A."/>
        </authorList>
    </citation>
    <scope>NUCLEOTIDE SEQUENCE [LARGE SCALE GENOMIC DNA]</scope>
    <source>
        <strain evidence="2">HYR1</strain>
    </source>
</reference>
<keyword evidence="3" id="KW-1185">Reference proteome</keyword>
<gene>
    <name evidence="2" type="ORF">BpHYR1_028214</name>
</gene>
<dbReference type="Proteomes" id="UP000276133">
    <property type="component" value="Unassembled WGS sequence"/>
</dbReference>
<dbReference type="AlphaFoldDB" id="A0A3M7R0V7"/>
<evidence type="ECO:0000313" key="3">
    <source>
        <dbReference type="Proteomes" id="UP000276133"/>
    </source>
</evidence>
<proteinExistence type="predicted"/>
<sequence length="153" mass="17387">MLKPDFTGTLIASNSLSNLVGRPKHRRTAKCTASPKTDGHFGGQTGGQKFGPRSWPAKSKTDEDICNQTITAKKISLRVKRFNIKNFSHKFFTADFVWPSFKRLTVHLAVRLCFGRPTSGPNFWPPAWPPKWPPYFGRIVYLVNFPVKLDPRK</sequence>
<name>A0A3M7R0V7_BRAPC</name>
<protein>
    <submittedName>
        <fullName evidence="2">Uncharacterized protein</fullName>
    </submittedName>
</protein>
<accession>A0A3M7R0V7</accession>
<feature type="compositionally biased region" description="Gly residues" evidence="1">
    <location>
        <begin position="40"/>
        <end position="49"/>
    </location>
</feature>
<feature type="region of interest" description="Disordered" evidence="1">
    <location>
        <begin position="23"/>
        <end position="60"/>
    </location>
</feature>
<evidence type="ECO:0000313" key="2">
    <source>
        <dbReference type="EMBL" id="RNA16865.1"/>
    </source>
</evidence>